<evidence type="ECO:0000313" key="3">
    <source>
        <dbReference type="Proteomes" id="UP000321126"/>
    </source>
</evidence>
<dbReference type="AlphaFoldDB" id="A0A5C7BV29"/>
<gene>
    <name evidence="2" type="ORF">FOT62_21435</name>
</gene>
<dbReference type="InterPro" id="IPR031618">
    <property type="entry name" value="T4SS_TraI"/>
</dbReference>
<protein>
    <submittedName>
        <fullName evidence="2">Conjugal transfer protein</fullName>
    </submittedName>
</protein>
<evidence type="ECO:0000313" key="2">
    <source>
        <dbReference type="EMBL" id="TXE28331.1"/>
    </source>
</evidence>
<proteinExistence type="predicted"/>
<accession>A0A5C7BV29</accession>
<name>A0A5C7BV29_SERMA</name>
<dbReference type="RefSeq" id="WP_147882489.1">
    <property type="nucleotide sequence ID" value="NZ_VOUQ01000015.1"/>
</dbReference>
<organism evidence="2 3">
    <name type="scientific">Serratia marcescens</name>
    <dbReference type="NCBI Taxonomy" id="615"/>
    <lineage>
        <taxon>Bacteria</taxon>
        <taxon>Pseudomonadati</taxon>
        <taxon>Pseudomonadota</taxon>
        <taxon>Gammaproteobacteria</taxon>
        <taxon>Enterobacterales</taxon>
        <taxon>Yersiniaceae</taxon>
        <taxon>Serratia</taxon>
    </lineage>
</organism>
<reference evidence="2 3" key="1">
    <citation type="submission" date="2019-07" db="EMBL/GenBank/DDBJ databases">
        <title>Serratia strains were isolated from fresh produce.</title>
        <authorList>
            <person name="Cho G.-S."/>
            <person name="Stein M."/>
            <person name="Lee W."/>
            <person name="Suh S.H."/>
            <person name="Franz C.M.A.P."/>
        </authorList>
    </citation>
    <scope>NUCLEOTIDE SEQUENCE [LARGE SCALE GENOMIC DNA]</scope>
    <source>
        <strain evidence="2 3">S16</strain>
    </source>
</reference>
<feature type="chain" id="PRO_5022705672" evidence="1">
    <location>
        <begin position="20"/>
        <end position="261"/>
    </location>
</feature>
<evidence type="ECO:0000256" key="1">
    <source>
        <dbReference type="SAM" id="SignalP"/>
    </source>
</evidence>
<comment type="caution">
    <text evidence="2">The sequence shown here is derived from an EMBL/GenBank/DDBJ whole genome shotgun (WGS) entry which is preliminary data.</text>
</comment>
<dbReference type="Pfam" id="PF16932">
    <property type="entry name" value="T4SS_TraI"/>
    <property type="match status" value="1"/>
</dbReference>
<sequence>MRKPFPTLALLLVTVHAMAATDTGTPPPNLSEYLSPPVINHHGLSDTLWQMLNDAGQTTGFRGGKAQRAWELRQALEAQDATLNRLYTFAPLISHQGWLPPVIVQATSLAHITGEQIRTANRVYTILVPERFVSNPPGWRQYLLAGLQVTRDIPGDIRPKNSDEMAVWKAAVERGWQEGRDSADNTLRSNFSRLTRDYTGMVRYSTLLKQGMIAPPVVSEQLQTVTGKPDSMTLGDRVRDLRQHARFELDKKRWKPAVRTR</sequence>
<keyword evidence="1" id="KW-0732">Signal</keyword>
<dbReference type="Proteomes" id="UP000321126">
    <property type="component" value="Unassembled WGS sequence"/>
</dbReference>
<dbReference type="EMBL" id="VOUQ01000015">
    <property type="protein sequence ID" value="TXE28331.1"/>
    <property type="molecule type" value="Genomic_DNA"/>
</dbReference>
<feature type="signal peptide" evidence="1">
    <location>
        <begin position="1"/>
        <end position="19"/>
    </location>
</feature>